<dbReference type="PANTHER" id="PTHR43656">
    <property type="entry name" value="BINDING OXIDOREDUCTASE, PUTATIVE (AFU_ORTHOLOGUE AFUA_2G08260)-RELATED"/>
    <property type="match status" value="1"/>
</dbReference>
<dbReference type="InterPro" id="IPR013785">
    <property type="entry name" value="Aldolase_TIM"/>
</dbReference>
<dbReference type="Pfam" id="PF00724">
    <property type="entry name" value="Oxidored_FMN"/>
    <property type="match status" value="1"/>
</dbReference>
<evidence type="ECO:0000313" key="5">
    <source>
        <dbReference type="Proteomes" id="UP000290408"/>
    </source>
</evidence>
<dbReference type="SUPFAM" id="SSF51395">
    <property type="entry name" value="FMN-linked oxidoreductases"/>
    <property type="match status" value="1"/>
</dbReference>
<dbReference type="AlphaFoldDB" id="A0A4P6MTP7"/>
<dbReference type="GO" id="GO:0010181">
    <property type="term" value="F:FMN binding"/>
    <property type="evidence" value="ECO:0007669"/>
    <property type="project" value="InterPro"/>
</dbReference>
<feature type="domain" description="NADH:flavin oxidoreductase/NADH oxidase N-terminal" evidence="3">
    <location>
        <begin position="15"/>
        <end position="317"/>
    </location>
</feature>
<dbReference type="KEGG" id="jli:EXU32_08440"/>
<dbReference type="STRING" id="1216970.GCA_001570985_00811"/>
<dbReference type="RefSeq" id="WP_130629500.1">
    <property type="nucleotide sequence ID" value="NZ_CP036164.1"/>
</dbReference>
<dbReference type="EMBL" id="CP036164">
    <property type="protein sequence ID" value="QBF46276.1"/>
    <property type="molecule type" value="Genomic_DNA"/>
</dbReference>
<evidence type="ECO:0000256" key="2">
    <source>
        <dbReference type="ARBA" id="ARBA00023002"/>
    </source>
</evidence>
<gene>
    <name evidence="4" type="ORF">EXU32_08440</name>
</gene>
<evidence type="ECO:0000313" key="4">
    <source>
        <dbReference type="EMBL" id="QBF46276.1"/>
    </source>
</evidence>
<name>A0A4P6MTP7_9MICO</name>
<dbReference type="PANTHER" id="PTHR43656:SF2">
    <property type="entry name" value="BINDING OXIDOREDUCTASE, PUTATIVE (AFU_ORTHOLOGUE AFUA_2G08260)-RELATED"/>
    <property type="match status" value="1"/>
</dbReference>
<protein>
    <submittedName>
        <fullName evidence="4">NADH:flavin oxidoreductase</fullName>
    </submittedName>
</protein>
<evidence type="ECO:0000256" key="1">
    <source>
        <dbReference type="ARBA" id="ARBA00022630"/>
    </source>
</evidence>
<sequence length="359" mass="38708">MTLHESLDLTHGPTWANRLALAPLTNTQSHADGTLSDDEYDWLVARAEGGFGLTMTCATYVAREGQAWAGQLGISDDRHLPGLTRLADGIRAAGSVSSVQLHHAGRRSDPSVTGVPNVAPFDDPDNDARALTTAEVQQVVEDFVLGAQRAERAGFDGVEIHGAHGYLLCQFLDGRHNHRTDGYGGSLEDRARITFEVLRGIRESTGADFQVGIRLTPQGNGIVLDEGVTVAGWVLESGLADYVDMSLWDAFMTVDEEGDLLIDAFTSLPRGLTRLGVAGKIRSAQQARWCLSKGADFVDLGRAAIVHHDFPRQAESDHAFAMAPLPVSREHLHAERVSETFVEYLDAGWPDFVGASAGA</sequence>
<proteinExistence type="predicted"/>
<dbReference type="CDD" id="cd02803">
    <property type="entry name" value="OYE_like_FMN_family"/>
    <property type="match status" value="1"/>
</dbReference>
<keyword evidence="2" id="KW-0560">Oxidoreductase</keyword>
<dbReference type="GO" id="GO:0016491">
    <property type="term" value="F:oxidoreductase activity"/>
    <property type="evidence" value="ECO:0007669"/>
    <property type="project" value="UniProtKB-KW"/>
</dbReference>
<dbReference type="OrthoDB" id="3169239at2"/>
<dbReference type="InterPro" id="IPR051799">
    <property type="entry name" value="NADH_flavin_oxidoreductase"/>
</dbReference>
<accession>A0A4P6MTP7</accession>
<keyword evidence="1" id="KW-0285">Flavoprotein</keyword>
<organism evidence="4 5">
    <name type="scientific">Janibacter limosus</name>
    <dbReference type="NCBI Taxonomy" id="53458"/>
    <lineage>
        <taxon>Bacteria</taxon>
        <taxon>Bacillati</taxon>
        <taxon>Actinomycetota</taxon>
        <taxon>Actinomycetes</taxon>
        <taxon>Micrococcales</taxon>
        <taxon>Intrasporangiaceae</taxon>
        <taxon>Janibacter</taxon>
    </lineage>
</organism>
<keyword evidence="5" id="KW-1185">Reference proteome</keyword>
<dbReference type="InterPro" id="IPR001155">
    <property type="entry name" value="OxRdtase_FMN_N"/>
</dbReference>
<dbReference type="Proteomes" id="UP000290408">
    <property type="component" value="Chromosome"/>
</dbReference>
<dbReference type="Gene3D" id="3.20.20.70">
    <property type="entry name" value="Aldolase class I"/>
    <property type="match status" value="1"/>
</dbReference>
<reference evidence="4 5" key="1">
    <citation type="submission" date="2019-02" db="EMBL/GenBank/DDBJ databases">
        <title>Genomic data mining of an Antarctic deep-sea actinobacterium, Janibacterlimosus P3-3-X1.</title>
        <authorList>
            <person name="Liao L."/>
            <person name="Chen B."/>
        </authorList>
    </citation>
    <scope>NUCLEOTIDE SEQUENCE [LARGE SCALE GENOMIC DNA]</scope>
    <source>
        <strain evidence="4 5">P3-3-X1</strain>
    </source>
</reference>
<evidence type="ECO:0000259" key="3">
    <source>
        <dbReference type="Pfam" id="PF00724"/>
    </source>
</evidence>